<comment type="caution">
    <text evidence="1">The sequence shown here is derived from an EMBL/GenBank/DDBJ whole genome shotgun (WGS) entry which is preliminary data.</text>
</comment>
<evidence type="ECO:0000313" key="2">
    <source>
        <dbReference type="Proteomes" id="UP001472677"/>
    </source>
</evidence>
<accession>A0ABR1Z727</accession>
<name>A0ABR1Z727_9ROSI</name>
<keyword evidence="2" id="KW-1185">Reference proteome</keyword>
<proteinExistence type="predicted"/>
<dbReference type="Proteomes" id="UP001472677">
    <property type="component" value="Unassembled WGS sequence"/>
</dbReference>
<reference evidence="1 2" key="1">
    <citation type="journal article" date="2024" name="G3 (Bethesda)">
        <title>Genome assembly of Hibiscus sabdariffa L. provides insights into metabolisms of medicinal natural products.</title>
        <authorList>
            <person name="Kim T."/>
        </authorList>
    </citation>
    <scope>NUCLEOTIDE SEQUENCE [LARGE SCALE GENOMIC DNA]</scope>
    <source>
        <strain evidence="1">TK-2024</strain>
        <tissue evidence="1">Old leaves</tissue>
    </source>
</reference>
<sequence length="135" mass="14876">MKILEDGVVELSPGNCGTQGFGPIENIDMLKIAHFPCSIIGASPIINKIEFKTRGRSFGSRRLSLIKKWFHMESSASLMILLWNACHENEKAHGVIGMLAPSPVITAIIDGVCLRALSMFFIVLQGELWTIMSCQ</sequence>
<evidence type="ECO:0000313" key="1">
    <source>
        <dbReference type="EMBL" id="KAK8474686.1"/>
    </source>
</evidence>
<protein>
    <submittedName>
        <fullName evidence="1">Uncharacterized protein</fullName>
    </submittedName>
</protein>
<gene>
    <name evidence="1" type="ORF">V6N12_031808</name>
</gene>
<organism evidence="1 2">
    <name type="scientific">Hibiscus sabdariffa</name>
    <name type="common">roselle</name>
    <dbReference type="NCBI Taxonomy" id="183260"/>
    <lineage>
        <taxon>Eukaryota</taxon>
        <taxon>Viridiplantae</taxon>
        <taxon>Streptophyta</taxon>
        <taxon>Embryophyta</taxon>
        <taxon>Tracheophyta</taxon>
        <taxon>Spermatophyta</taxon>
        <taxon>Magnoliopsida</taxon>
        <taxon>eudicotyledons</taxon>
        <taxon>Gunneridae</taxon>
        <taxon>Pentapetalae</taxon>
        <taxon>rosids</taxon>
        <taxon>malvids</taxon>
        <taxon>Malvales</taxon>
        <taxon>Malvaceae</taxon>
        <taxon>Malvoideae</taxon>
        <taxon>Hibiscus</taxon>
    </lineage>
</organism>
<dbReference type="EMBL" id="JBBPBM010002788">
    <property type="protein sequence ID" value="KAK8474686.1"/>
    <property type="molecule type" value="Genomic_DNA"/>
</dbReference>